<keyword evidence="10" id="KW-1185">Reference proteome</keyword>
<proteinExistence type="inferred from homology"/>
<evidence type="ECO:0000256" key="3">
    <source>
        <dbReference type="ARBA" id="ARBA00006958"/>
    </source>
</evidence>
<dbReference type="InterPro" id="IPR045249">
    <property type="entry name" value="HARBI1-like"/>
</dbReference>
<dbReference type="OrthoDB" id="2668416at2759"/>
<evidence type="ECO:0000256" key="2">
    <source>
        <dbReference type="ARBA" id="ARBA00004123"/>
    </source>
</evidence>
<evidence type="ECO:0000256" key="6">
    <source>
        <dbReference type="ARBA" id="ARBA00022801"/>
    </source>
</evidence>
<keyword evidence="7" id="KW-0539">Nucleus</keyword>
<keyword evidence="5" id="KW-0479">Metal-binding</keyword>
<evidence type="ECO:0000256" key="4">
    <source>
        <dbReference type="ARBA" id="ARBA00022722"/>
    </source>
</evidence>
<dbReference type="Proteomes" id="UP000077315">
    <property type="component" value="Unassembled WGS sequence"/>
</dbReference>
<reference evidence="10" key="1">
    <citation type="submission" date="2015-06" db="EMBL/GenBank/DDBJ databases">
        <title>Expansion of signal transduction pathways in fungi by whole-genome duplication.</title>
        <authorList>
            <consortium name="DOE Joint Genome Institute"/>
            <person name="Corrochano L.M."/>
            <person name="Kuo A."/>
            <person name="Marcet-Houben M."/>
            <person name="Polaino S."/>
            <person name="Salamov A."/>
            <person name="Villalobos J.M."/>
            <person name="Alvarez M.I."/>
            <person name="Avalos J."/>
            <person name="Benito E.P."/>
            <person name="Benoit I."/>
            <person name="Burger G."/>
            <person name="Camino L.P."/>
            <person name="Canovas D."/>
            <person name="Cerda-Olmedo E."/>
            <person name="Cheng J.-F."/>
            <person name="Dominguez A."/>
            <person name="Elias M."/>
            <person name="Eslava A.P."/>
            <person name="Glaser F."/>
            <person name="Grimwood J."/>
            <person name="Gutierrez G."/>
            <person name="Heitman J."/>
            <person name="Henrissat B."/>
            <person name="Iturriaga E.A."/>
            <person name="Lang B.F."/>
            <person name="Lavin J.L."/>
            <person name="Lee S."/>
            <person name="Li W."/>
            <person name="Lindquist E."/>
            <person name="Lopez-Garcia S."/>
            <person name="Luque E.M."/>
            <person name="Marcos A.T."/>
            <person name="Martin J."/>
            <person name="McCluskey K."/>
            <person name="Medina H.R."/>
            <person name="Miralles-Duran A."/>
            <person name="Miyazaki A."/>
            <person name="Munoz-Torres E."/>
            <person name="Oguiza J.A."/>
            <person name="Ohm R."/>
            <person name="Olmedo M."/>
            <person name="Orejas M."/>
            <person name="Ortiz-Castellanos L."/>
            <person name="Pisabarro A.G."/>
            <person name="Rodriguez-Romero J."/>
            <person name="Ruiz-Herrera J."/>
            <person name="Ruiz-Vazquez R."/>
            <person name="Sanz C."/>
            <person name="Schackwitz W."/>
            <person name="Schmutz J."/>
            <person name="Shahriari M."/>
            <person name="Shelest E."/>
            <person name="Silva-Franco F."/>
            <person name="Soanes D."/>
            <person name="Syed K."/>
            <person name="Tagua V.G."/>
            <person name="Talbot N.J."/>
            <person name="Thon M."/>
            <person name="De vries R.P."/>
            <person name="Wiebenga A."/>
            <person name="Yadav J.S."/>
            <person name="Braun E.L."/>
            <person name="Baker S."/>
            <person name="Garre V."/>
            <person name="Horwitz B."/>
            <person name="Torres-Martinez S."/>
            <person name="Idnurm A."/>
            <person name="Herrera-Estrella A."/>
            <person name="Gabaldon T."/>
            <person name="Grigoriev I.V."/>
        </authorList>
    </citation>
    <scope>NUCLEOTIDE SEQUENCE [LARGE SCALE GENOMIC DNA]</scope>
    <source>
        <strain evidence="10">NRRL 1555(-)</strain>
    </source>
</reference>
<evidence type="ECO:0000313" key="10">
    <source>
        <dbReference type="Proteomes" id="UP000077315"/>
    </source>
</evidence>
<evidence type="ECO:0000259" key="8">
    <source>
        <dbReference type="Pfam" id="PF13359"/>
    </source>
</evidence>
<dbReference type="Pfam" id="PF13359">
    <property type="entry name" value="DDE_Tnp_4"/>
    <property type="match status" value="1"/>
</dbReference>
<dbReference type="InParanoid" id="A0A163AML2"/>
<dbReference type="PANTHER" id="PTHR22930">
    <property type="match status" value="1"/>
</dbReference>
<protein>
    <recommendedName>
        <fullName evidence="8">DDE Tnp4 domain-containing protein</fullName>
    </recommendedName>
</protein>
<dbReference type="VEuPathDB" id="FungiDB:PHYBLDRAFT_144978"/>
<dbReference type="AlphaFoldDB" id="A0A163AML2"/>
<feature type="domain" description="DDE Tnp4" evidence="8">
    <location>
        <begin position="224"/>
        <end position="358"/>
    </location>
</feature>
<organism evidence="9 10">
    <name type="scientific">Phycomyces blakesleeanus (strain ATCC 8743b / DSM 1359 / FGSC 10004 / NBRC 33097 / NRRL 1555)</name>
    <dbReference type="NCBI Taxonomy" id="763407"/>
    <lineage>
        <taxon>Eukaryota</taxon>
        <taxon>Fungi</taxon>
        <taxon>Fungi incertae sedis</taxon>
        <taxon>Mucoromycota</taxon>
        <taxon>Mucoromycotina</taxon>
        <taxon>Mucoromycetes</taxon>
        <taxon>Mucorales</taxon>
        <taxon>Phycomycetaceae</taxon>
        <taxon>Phycomyces</taxon>
    </lineage>
</organism>
<dbReference type="PANTHER" id="PTHR22930:SF85">
    <property type="entry name" value="GH03217P-RELATED"/>
    <property type="match status" value="1"/>
</dbReference>
<dbReference type="EMBL" id="KV440979">
    <property type="protein sequence ID" value="OAD74541.1"/>
    <property type="molecule type" value="Genomic_DNA"/>
</dbReference>
<dbReference type="GO" id="GO:0004518">
    <property type="term" value="F:nuclease activity"/>
    <property type="evidence" value="ECO:0007669"/>
    <property type="project" value="UniProtKB-KW"/>
</dbReference>
<dbReference type="GO" id="GO:0005634">
    <property type="term" value="C:nucleus"/>
    <property type="evidence" value="ECO:0007669"/>
    <property type="project" value="UniProtKB-SubCell"/>
</dbReference>
<sequence length="390" mass="46122">MPRYNRKQKAIREIKESCKNFDEDLDQKIFDLEELALFDDRDTEIYNDMIDRYSLFIDHNKVEEDIVEDIISYKYLYKGKNAIPKLVTKENKLEFLENIGEDGFLKEIRMSKTSFNKLYNMVKDHAFYQSPATSKQIDVKLQLAIILEQLRSSGNDAAFSRIARRSGVGKGSIRNFILRFFSVMMSMEEDFIFWSLEFEKQTIMKENEKPLGFPNLIGFLDGLYCGNILADCDHNRKIRYLSTGYFGSSRDMRAIIKSSLRTNSERYFSKEQYVLADSRYKATNYVVPVCKKPRNQPMHKSNEKFNVYIAMMHVKIEYAFGILKERFYSLKSIPVQIKSEDDIRLVNSWIQACIILNNFLMDQVDDMMTIRIKSKWEALEFEEMRRLEEE</sequence>
<keyword evidence="4" id="KW-0540">Nuclease</keyword>
<gene>
    <name evidence="9" type="ORF">PHYBLDRAFT_144978</name>
</gene>
<comment type="similarity">
    <text evidence="3">Belongs to the HARBI1 family.</text>
</comment>
<dbReference type="RefSeq" id="XP_018292581.1">
    <property type="nucleotide sequence ID" value="XM_018431332.1"/>
</dbReference>
<comment type="cofactor">
    <cofactor evidence="1">
        <name>a divalent metal cation</name>
        <dbReference type="ChEBI" id="CHEBI:60240"/>
    </cofactor>
</comment>
<name>A0A163AML2_PHYB8</name>
<evidence type="ECO:0000256" key="1">
    <source>
        <dbReference type="ARBA" id="ARBA00001968"/>
    </source>
</evidence>
<evidence type="ECO:0000256" key="5">
    <source>
        <dbReference type="ARBA" id="ARBA00022723"/>
    </source>
</evidence>
<keyword evidence="6" id="KW-0378">Hydrolase</keyword>
<comment type="subcellular location">
    <subcellularLocation>
        <location evidence="2">Nucleus</location>
    </subcellularLocation>
</comment>
<dbReference type="GO" id="GO:0016787">
    <property type="term" value="F:hydrolase activity"/>
    <property type="evidence" value="ECO:0007669"/>
    <property type="project" value="UniProtKB-KW"/>
</dbReference>
<evidence type="ECO:0000256" key="7">
    <source>
        <dbReference type="ARBA" id="ARBA00023242"/>
    </source>
</evidence>
<evidence type="ECO:0000313" key="9">
    <source>
        <dbReference type="EMBL" id="OAD74541.1"/>
    </source>
</evidence>
<dbReference type="GO" id="GO:0046872">
    <property type="term" value="F:metal ion binding"/>
    <property type="evidence" value="ECO:0007669"/>
    <property type="project" value="UniProtKB-KW"/>
</dbReference>
<accession>A0A163AML2</accession>
<dbReference type="GeneID" id="28992238"/>
<dbReference type="InterPro" id="IPR027806">
    <property type="entry name" value="HARBI1_dom"/>
</dbReference>